<dbReference type="EMBL" id="SDKK01000003">
    <property type="protein sequence ID" value="TYC61204.1"/>
    <property type="molecule type" value="Genomic_DNA"/>
</dbReference>
<sequence length="377" mass="41095">MWINRAKFEQLEADLRASTQRQAALDNELAALRSEADSLRNSHSEKERHCDDLLAVVRNMAEFGNSLTGAQGSLAEMANLLKDEKQMAVEAAHVSHVSGKATTEIAENLQRLASESANSAREVDTLAQRADEISAIVNLIHDVADQTNLLALNAAIEAARAGEAGRGFAVVADEVRKLAERTSTATRDISALVSSIREDSTRARNSMESLAQAAGQFSERGQRATEDMKRLMTLSANMEGVIAGSAMKSFVEVAKIDHIVFKFRIYLAVFGILDTKPSEVSTHTACRLGKWYYEGEGRACFSQLSGYREIEPPHVEVHRAGAAVIEARANGDMSSVLKNLDTMERASMRVLDGLQKMGETAMRDPSVLCHTEGGHLH</sequence>
<proteinExistence type="predicted"/>
<dbReference type="OrthoDB" id="9808588at2"/>
<keyword evidence="1 2" id="KW-0807">Transducer</keyword>
<feature type="domain" description="Methyl-accepting transducer" evidence="4">
    <location>
        <begin position="59"/>
        <end position="252"/>
    </location>
</feature>
<protein>
    <submittedName>
        <fullName evidence="5">Chemotaxis protein</fullName>
    </submittedName>
</protein>
<dbReference type="PANTHER" id="PTHR32089">
    <property type="entry name" value="METHYL-ACCEPTING CHEMOTAXIS PROTEIN MCPB"/>
    <property type="match status" value="1"/>
</dbReference>
<dbReference type="Pfam" id="PF13682">
    <property type="entry name" value="CZB"/>
    <property type="match status" value="1"/>
</dbReference>
<dbReference type="PROSITE" id="PS50111">
    <property type="entry name" value="CHEMOTAXIS_TRANSDUC_2"/>
    <property type="match status" value="1"/>
</dbReference>
<keyword evidence="3" id="KW-0175">Coiled coil</keyword>
<dbReference type="InterPro" id="IPR004089">
    <property type="entry name" value="MCPsignal_dom"/>
</dbReference>
<accession>A0A6C2D5R5</accession>
<dbReference type="Gene3D" id="1.20.120.30">
    <property type="entry name" value="Aspartate receptor, ligand-binding domain"/>
    <property type="match status" value="1"/>
</dbReference>
<dbReference type="AlphaFoldDB" id="A0A6C2D5R5"/>
<dbReference type="SUPFAM" id="SSF58104">
    <property type="entry name" value="Methyl-accepting chemotaxis protein (MCP) signaling domain"/>
    <property type="match status" value="1"/>
</dbReference>
<evidence type="ECO:0000313" key="6">
    <source>
        <dbReference type="Proteomes" id="UP000389128"/>
    </source>
</evidence>
<organism evidence="5 6">
    <name type="scientific">Zoogloea oleivorans</name>
    <dbReference type="NCBI Taxonomy" id="1552750"/>
    <lineage>
        <taxon>Bacteria</taxon>
        <taxon>Pseudomonadati</taxon>
        <taxon>Pseudomonadota</taxon>
        <taxon>Betaproteobacteria</taxon>
        <taxon>Rhodocyclales</taxon>
        <taxon>Zoogloeaceae</taxon>
        <taxon>Zoogloea</taxon>
    </lineage>
</organism>
<dbReference type="SMART" id="SM00283">
    <property type="entry name" value="MA"/>
    <property type="match status" value="1"/>
</dbReference>
<dbReference type="Proteomes" id="UP000389128">
    <property type="component" value="Unassembled WGS sequence"/>
</dbReference>
<dbReference type="Pfam" id="PF00015">
    <property type="entry name" value="MCPsignal"/>
    <property type="match status" value="1"/>
</dbReference>
<evidence type="ECO:0000313" key="5">
    <source>
        <dbReference type="EMBL" id="TYC61204.1"/>
    </source>
</evidence>
<dbReference type="GO" id="GO:0007165">
    <property type="term" value="P:signal transduction"/>
    <property type="evidence" value="ECO:0007669"/>
    <property type="project" value="UniProtKB-KW"/>
</dbReference>
<evidence type="ECO:0000259" key="4">
    <source>
        <dbReference type="PROSITE" id="PS50111"/>
    </source>
</evidence>
<dbReference type="Gene3D" id="6.10.250.3200">
    <property type="match status" value="1"/>
</dbReference>
<dbReference type="GO" id="GO:0016020">
    <property type="term" value="C:membrane"/>
    <property type="evidence" value="ECO:0007669"/>
    <property type="project" value="InterPro"/>
</dbReference>
<evidence type="ECO:0000256" key="2">
    <source>
        <dbReference type="PROSITE-ProRule" id="PRU00284"/>
    </source>
</evidence>
<feature type="coiled-coil region" evidence="3">
    <location>
        <begin position="8"/>
        <end position="49"/>
    </location>
</feature>
<evidence type="ECO:0000256" key="1">
    <source>
        <dbReference type="ARBA" id="ARBA00023224"/>
    </source>
</evidence>
<gene>
    <name evidence="5" type="ORF">ETQ85_03865</name>
</gene>
<dbReference type="RefSeq" id="WP_148577738.1">
    <property type="nucleotide sequence ID" value="NZ_SDKK01000003.1"/>
</dbReference>
<comment type="caution">
    <text evidence="5">The sequence shown here is derived from an EMBL/GenBank/DDBJ whole genome shotgun (WGS) entry which is preliminary data.</text>
</comment>
<dbReference type="PANTHER" id="PTHR32089:SF112">
    <property type="entry name" value="LYSOZYME-LIKE PROTEIN-RELATED"/>
    <property type="match status" value="1"/>
</dbReference>
<name>A0A6C2D5R5_9RHOO</name>
<reference evidence="5 6" key="1">
    <citation type="submission" date="2019-01" db="EMBL/GenBank/DDBJ databases">
        <title>Zoogloea oleivorans genome sequencing and assembly.</title>
        <authorList>
            <person name="Tancsics A."/>
            <person name="Farkas M."/>
            <person name="Kriszt B."/>
            <person name="Maroti G."/>
            <person name="Horvath B."/>
        </authorList>
    </citation>
    <scope>NUCLEOTIDE SEQUENCE [LARGE SCALE GENOMIC DNA]</scope>
    <source>
        <strain evidence="5 6">Buc</strain>
    </source>
</reference>
<dbReference type="InterPro" id="IPR025991">
    <property type="entry name" value="Chemoreceptor_zinc-bind_dom"/>
</dbReference>
<keyword evidence="6" id="KW-1185">Reference proteome</keyword>
<evidence type="ECO:0000256" key="3">
    <source>
        <dbReference type="SAM" id="Coils"/>
    </source>
</evidence>